<comment type="subcellular location">
    <subcellularLocation>
        <location evidence="1">Cell membrane</location>
        <topology evidence="1">Multi-pass membrane protein</topology>
    </subcellularLocation>
</comment>
<accession>A0AA90GYJ1</accession>
<keyword evidence="2" id="KW-0813">Transport</keyword>
<feature type="transmembrane region" description="Helical" evidence="7">
    <location>
        <begin position="139"/>
        <end position="158"/>
    </location>
</feature>
<dbReference type="PROSITE" id="PS50850">
    <property type="entry name" value="MFS"/>
    <property type="match status" value="1"/>
</dbReference>
<gene>
    <name evidence="9" type="ORF">POF50_000885</name>
</gene>
<evidence type="ECO:0000256" key="6">
    <source>
        <dbReference type="ARBA" id="ARBA00023251"/>
    </source>
</evidence>
<feature type="transmembrane region" description="Helical" evidence="7">
    <location>
        <begin position="360"/>
        <end position="379"/>
    </location>
</feature>
<evidence type="ECO:0000256" key="1">
    <source>
        <dbReference type="ARBA" id="ARBA00004651"/>
    </source>
</evidence>
<feature type="transmembrane region" description="Helical" evidence="7">
    <location>
        <begin position="54"/>
        <end position="71"/>
    </location>
</feature>
<feature type="transmembrane region" description="Helical" evidence="7">
    <location>
        <begin position="209"/>
        <end position="227"/>
    </location>
</feature>
<feature type="transmembrane region" description="Helical" evidence="7">
    <location>
        <begin position="338"/>
        <end position="354"/>
    </location>
</feature>
<dbReference type="SUPFAM" id="SSF103473">
    <property type="entry name" value="MFS general substrate transporter"/>
    <property type="match status" value="1"/>
</dbReference>
<feature type="domain" description="Major facilitator superfamily (MFS) profile" evidence="8">
    <location>
        <begin position="16"/>
        <end position="456"/>
    </location>
</feature>
<name>A0AA90GYJ1_9ACTN</name>
<dbReference type="GO" id="GO:0005886">
    <property type="term" value="C:plasma membrane"/>
    <property type="evidence" value="ECO:0007669"/>
    <property type="project" value="UniProtKB-SubCell"/>
</dbReference>
<dbReference type="Gene3D" id="1.20.1720.10">
    <property type="entry name" value="Multidrug resistance protein D"/>
    <property type="match status" value="1"/>
</dbReference>
<evidence type="ECO:0000259" key="8">
    <source>
        <dbReference type="PROSITE" id="PS50850"/>
    </source>
</evidence>
<evidence type="ECO:0000313" key="9">
    <source>
        <dbReference type="EMBL" id="MDI5967921.1"/>
    </source>
</evidence>
<evidence type="ECO:0000256" key="5">
    <source>
        <dbReference type="ARBA" id="ARBA00023136"/>
    </source>
</evidence>
<reference evidence="9" key="1">
    <citation type="submission" date="2023-05" db="EMBL/GenBank/DDBJ databases">
        <title>Streptantibioticus silvisoli sp. nov., acidotolerant actinomycetes 1 from pine litter.</title>
        <authorList>
            <person name="Swiecimska M."/>
            <person name="Golinska P."/>
            <person name="Sangal V."/>
            <person name="Wachnowicz B."/>
            <person name="Goodfellow M."/>
        </authorList>
    </citation>
    <scope>NUCLEOTIDE SEQUENCE</scope>
    <source>
        <strain evidence="9">SL13</strain>
    </source>
</reference>
<dbReference type="EMBL" id="JABXJJ020000001">
    <property type="protein sequence ID" value="MDI5967921.1"/>
    <property type="molecule type" value="Genomic_DNA"/>
</dbReference>
<organism evidence="9">
    <name type="scientific">Streptantibioticus silvisoli</name>
    <dbReference type="NCBI Taxonomy" id="2705255"/>
    <lineage>
        <taxon>Bacteria</taxon>
        <taxon>Bacillati</taxon>
        <taxon>Actinomycetota</taxon>
        <taxon>Actinomycetes</taxon>
        <taxon>Kitasatosporales</taxon>
        <taxon>Streptomycetaceae</taxon>
        <taxon>Streptantibioticus</taxon>
    </lineage>
</organism>
<comment type="caution">
    <text evidence="9">The sequence shown here is derived from an EMBL/GenBank/DDBJ whole genome shotgun (WGS) entry which is preliminary data.</text>
</comment>
<evidence type="ECO:0000256" key="3">
    <source>
        <dbReference type="ARBA" id="ARBA00022692"/>
    </source>
</evidence>
<evidence type="ECO:0000256" key="4">
    <source>
        <dbReference type="ARBA" id="ARBA00022989"/>
    </source>
</evidence>
<dbReference type="InterPro" id="IPR011701">
    <property type="entry name" value="MFS"/>
</dbReference>
<dbReference type="InterPro" id="IPR036259">
    <property type="entry name" value="MFS_trans_sf"/>
</dbReference>
<feature type="transmembrane region" description="Helical" evidence="7">
    <location>
        <begin position="272"/>
        <end position="297"/>
    </location>
</feature>
<keyword evidence="4 7" id="KW-1133">Transmembrane helix</keyword>
<keyword evidence="3 7" id="KW-0812">Transmembrane</keyword>
<evidence type="ECO:0000256" key="7">
    <source>
        <dbReference type="SAM" id="Phobius"/>
    </source>
</evidence>
<protein>
    <submittedName>
        <fullName evidence="9">MFS transporter</fullName>
    </submittedName>
</protein>
<feature type="transmembrane region" description="Helical" evidence="7">
    <location>
        <begin position="400"/>
        <end position="420"/>
    </location>
</feature>
<dbReference type="InterPro" id="IPR020846">
    <property type="entry name" value="MFS_dom"/>
</dbReference>
<dbReference type="PANTHER" id="PTHR42718">
    <property type="entry name" value="MAJOR FACILITATOR SUPERFAMILY MULTIDRUG TRANSPORTER MFSC"/>
    <property type="match status" value="1"/>
</dbReference>
<feature type="transmembrane region" description="Helical" evidence="7">
    <location>
        <begin position="170"/>
        <end position="189"/>
    </location>
</feature>
<proteinExistence type="predicted"/>
<feature type="transmembrane region" description="Helical" evidence="7">
    <location>
        <begin position="83"/>
        <end position="105"/>
    </location>
</feature>
<dbReference type="Gene3D" id="1.20.1250.20">
    <property type="entry name" value="MFS general substrate transporter like domains"/>
    <property type="match status" value="1"/>
</dbReference>
<feature type="transmembrane region" description="Helical" evidence="7">
    <location>
        <begin position="432"/>
        <end position="452"/>
    </location>
</feature>
<keyword evidence="5 7" id="KW-0472">Membrane</keyword>
<dbReference type="AlphaFoldDB" id="A0AA90GYJ1"/>
<dbReference type="GO" id="GO:0046677">
    <property type="term" value="P:response to antibiotic"/>
    <property type="evidence" value="ECO:0007669"/>
    <property type="project" value="UniProtKB-KW"/>
</dbReference>
<feature type="transmembrane region" description="Helical" evidence="7">
    <location>
        <begin position="309"/>
        <end position="331"/>
    </location>
</feature>
<dbReference type="Pfam" id="PF07690">
    <property type="entry name" value="MFS_1"/>
    <property type="match status" value="1"/>
</dbReference>
<sequence length="478" mass="49548">MLLTSGPKVGARNRLLVTVVAGGVFASVASLPMVLLASAAMVRGFHISYTDLQWRNLLFWTVFGVTLPLFGRVTERVAPRTQFVCGIAVFAVSAVIGALATNWQLYLVSPALQGLADAIVVSAQAVLIRAMLPSDRVGWAFGWQGAVLAAAQLGSPALGGFLLEHTSWRAVYWIVLGVGALAGAAALALLPGRTGEPGAGNRNASPSPLPVAGTCILGVAVAAWQAVVLTGGLARFGAAAVAVAATATFWVRERRAPAQNRYLPSGLLQNRAFFFTSLRGLLLYFPVNAIGMFLPLALLAVDGWSTVKVGVVLLLDALVVTFAGGTAGSFADRSPQRMVRVGFLSLTVSAVVMAFWSDTLAGVCAALLLLGLGVAAAVPGQSKIAMEAAPEQDTGSYMSVFQSAQFVSIGLASVVFAPLMQGARAQALSRDGFEIVCLVCAVLFAAGVVSVVDRTRRGDERTGTVQAQDMVGSLGGND</sequence>
<dbReference type="PANTHER" id="PTHR42718:SF9">
    <property type="entry name" value="MAJOR FACILITATOR SUPERFAMILY MULTIDRUG TRANSPORTER MFSC"/>
    <property type="match status" value="1"/>
</dbReference>
<keyword evidence="6" id="KW-0046">Antibiotic resistance</keyword>
<dbReference type="GO" id="GO:0022857">
    <property type="term" value="F:transmembrane transporter activity"/>
    <property type="evidence" value="ECO:0007669"/>
    <property type="project" value="InterPro"/>
</dbReference>
<dbReference type="RefSeq" id="WP_271315907.1">
    <property type="nucleotide sequence ID" value="NZ_JABXJJ020000001.1"/>
</dbReference>
<evidence type="ECO:0000256" key="2">
    <source>
        <dbReference type="ARBA" id="ARBA00022448"/>
    </source>
</evidence>